<dbReference type="RefSeq" id="WP_027893258.1">
    <property type="nucleotide sequence ID" value="NZ_QXDL01000099.1"/>
</dbReference>
<dbReference type="PIRSF" id="PIRSF006402">
    <property type="entry name" value="UCP006402_thioredoxin"/>
    <property type="match status" value="1"/>
</dbReference>
<evidence type="ECO:0000313" key="2">
    <source>
        <dbReference type="EMBL" id="RIH83139.1"/>
    </source>
</evidence>
<dbReference type="SUPFAM" id="SSF48208">
    <property type="entry name" value="Six-hairpin glycosidases"/>
    <property type="match status" value="1"/>
</dbReference>
<dbReference type="InterPro" id="IPR004879">
    <property type="entry name" value="Ssp411-like_TRX"/>
</dbReference>
<dbReference type="SUPFAM" id="SSF52833">
    <property type="entry name" value="Thioredoxin-like"/>
    <property type="match status" value="1"/>
</dbReference>
<dbReference type="GO" id="GO:0005975">
    <property type="term" value="P:carbohydrate metabolic process"/>
    <property type="evidence" value="ECO:0007669"/>
    <property type="project" value="InterPro"/>
</dbReference>
<dbReference type="Gene3D" id="1.50.10.10">
    <property type="match status" value="1"/>
</dbReference>
<dbReference type="InterPro" id="IPR008928">
    <property type="entry name" value="6-hairpin_glycosidase_sf"/>
</dbReference>
<reference evidence="2 3" key="1">
    <citation type="submission" date="2018-08" db="EMBL/GenBank/DDBJ databases">
        <title>Meiothermus terrae DSM 26712 genome sequencing project.</title>
        <authorList>
            <person name="Da Costa M.S."/>
            <person name="Albuquerque L."/>
            <person name="Raposo P."/>
            <person name="Froufe H.J.C."/>
            <person name="Barroso C.S."/>
            <person name="Egas C."/>
        </authorList>
    </citation>
    <scope>NUCLEOTIDE SEQUENCE [LARGE SCALE GENOMIC DNA]</scope>
    <source>
        <strain evidence="2 3">DSM 26712</strain>
    </source>
</reference>
<accession>A0A399EJ94</accession>
<dbReference type="PANTHER" id="PTHR42899:SF1">
    <property type="entry name" value="SPERMATOGENESIS-ASSOCIATED PROTEIN 20"/>
    <property type="match status" value="1"/>
</dbReference>
<dbReference type="PANTHER" id="PTHR42899">
    <property type="entry name" value="SPERMATOGENESIS-ASSOCIATED PROTEIN 20"/>
    <property type="match status" value="1"/>
</dbReference>
<dbReference type="EMBL" id="QXDL01000099">
    <property type="protein sequence ID" value="RIH83139.1"/>
    <property type="molecule type" value="Genomic_DNA"/>
</dbReference>
<dbReference type="Proteomes" id="UP000265715">
    <property type="component" value="Unassembled WGS sequence"/>
</dbReference>
<proteinExistence type="predicted"/>
<sequence>MPNRLIHETSPYLLQHAHNPVDWYPWGEEAFAKARAEDKPIFLSVGYATCHWCHVMERESFEDPEVAAFLSAHFVPIKVDREELPDVDHVYMSALQAMTGSGGWPMSMFLMPDLRPFYGGTYFPPRDHPQLPSFRRLLEAVRNAWLHQKEDVLENAQGLTAALGNALRPRGAPLPEDLHAAALAGLSRAFDPSYGGFGGAPKFPQSPALLYLLSHAWLGDGVAWKHLELTLERMMEGGIYDQVGGGFHRYAVDGIWRVPHFEKMLYDNAQLARVYLGGYELSGKERYRQVAEEILRYVLREMTGPQGEFWSAQDADSEGVEGKFYVWSEAEFREVLGADADAAARLFGVSEAGNWEGVNVLERRFPDEALRESLGLSPQAYGEWVEGVRSRLYERRKGRVWPLTDDKVLADWNGLMLRAFAEAGRLLGEERYLEAARANARFVLGTMLTGGLLRHSWRAGKLRPEAYLSDQANYGLGLLELYQATGEMEWLEAAHQRAEAVLAHFRDPEGGFRDSMNEGLPVKAKDVYDGPYPSPSASAAELLFRLAALYERPEWHEAALSAVEVYSQSLLRSAFGFPALLQAHLVGTQGSELAMVTPSSWLPEVRGQYLPITTLASGPAGSVPILADRKAGLAYLCRHGSCRLPSENFQALRAELHALYPGARLD</sequence>
<evidence type="ECO:0000313" key="3">
    <source>
        <dbReference type="Proteomes" id="UP000265715"/>
    </source>
</evidence>
<gene>
    <name evidence="2" type="ORF">Mterra_02379</name>
</gene>
<dbReference type="CDD" id="cd02955">
    <property type="entry name" value="SSP411"/>
    <property type="match status" value="1"/>
</dbReference>
<dbReference type="InterPro" id="IPR024705">
    <property type="entry name" value="Ssp411"/>
</dbReference>
<dbReference type="InterPro" id="IPR036249">
    <property type="entry name" value="Thioredoxin-like_sf"/>
</dbReference>
<evidence type="ECO:0000259" key="1">
    <source>
        <dbReference type="Pfam" id="PF03190"/>
    </source>
</evidence>
<protein>
    <recommendedName>
        <fullName evidence="1">Spermatogenesis-associated protein 20-like TRX domain-containing protein</fullName>
    </recommendedName>
</protein>
<dbReference type="Gene3D" id="3.40.30.10">
    <property type="entry name" value="Glutaredoxin"/>
    <property type="match status" value="1"/>
</dbReference>
<comment type="caution">
    <text evidence="2">The sequence shown here is derived from an EMBL/GenBank/DDBJ whole genome shotgun (WGS) entry which is preliminary data.</text>
</comment>
<dbReference type="Pfam" id="PF03190">
    <property type="entry name" value="Thioredox_DsbH"/>
    <property type="match status" value="1"/>
</dbReference>
<name>A0A399EJ94_9DEIN</name>
<dbReference type="AlphaFoldDB" id="A0A399EJ94"/>
<organism evidence="2 3">
    <name type="scientific">Calidithermus terrae</name>
    <dbReference type="NCBI Taxonomy" id="1408545"/>
    <lineage>
        <taxon>Bacteria</taxon>
        <taxon>Thermotogati</taxon>
        <taxon>Deinococcota</taxon>
        <taxon>Deinococci</taxon>
        <taxon>Thermales</taxon>
        <taxon>Thermaceae</taxon>
        <taxon>Calidithermus</taxon>
    </lineage>
</organism>
<dbReference type="InterPro" id="IPR012341">
    <property type="entry name" value="6hp_glycosidase-like_sf"/>
</dbReference>
<feature type="domain" description="Spermatogenesis-associated protein 20-like TRX" evidence="1">
    <location>
        <begin position="2"/>
        <end position="163"/>
    </location>
</feature>
<dbReference type="OrthoDB" id="9762614at2"/>
<keyword evidence="3" id="KW-1185">Reference proteome</keyword>